<evidence type="ECO:0000256" key="1">
    <source>
        <dbReference type="ARBA" id="ARBA00061469"/>
    </source>
</evidence>
<dbReference type="GO" id="GO:0043161">
    <property type="term" value="P:proteasome-mediated ubiquitin-dependent protein catabolic process"/>
    <property type="evidence" value="ECO:0007669"/>
    <property type="project" value="TreeGrafter"/>
</dbReference>
<dbReference type="GO" id="GO:0007039">
    <property type="term" value="P:protein catabolic process in the vacuole"/>
    <property type="evidence" value="ECO:0007669"/>
    <property type="project" value="TreeGrafter"/>
</dbReference>
<dbReference type="EMBL" id="KV878892">
    <property type="protein sequence ID" value="OJJ86379.1"/>
    <property type="molecule type" value="Genomic_DNA"/>
</dbReference>
<evidence type="ECO:0000313" key="3">
    <source>
        <dbReference type="EMBL" id="OJJ86379.1"/>
    </source>
</evidence>
<dbReference type="GO" id="GO:0005773">
    <property type="term" value="C:vacuole"/>
    <property type="evidence" value="ECO:0007669"/>
    <property type="project" value="GOC"/>
</dbReference>
<gene>
    <name evidence="3" type="ORF">ASPGLDRAFT_44167</name>
</gene>
<proteinExistence type="inferred from homology"/>
<feature type="region of interest" description="Disordered" evidence="2">
    <location>
        <begin position="1"/>
        <end position="156"/>
    </location>
</feature>
<dbReference type="GO" id="GO:0045721">
    <property type="term" value="P:negative regulation of gluconeogenesis"/>
    <property type="evidence" value="ECO:0007669"/>
    <property type="project" value="TreeGrafter"/>
</dbReference>
<dbReference type="Pfam" id="PF09783">
    <property type="entry name" value="Vac_ImportDeg"/>
    <property type="match status" value="1"/>
</dbReference>
<organism evidence="3 4">
    <name type="scientific">Aspergillus glaucus CBS 516.65</name>
    <dbReference type="NCBI Taxonomy" id="1160497"/>
    <lineage>
        <taxon>Eukaryota</taxon>
        <taxon>Fungi</taxon>
        <taxon>Dikarya</taxon>
        <taxon>Ascomycota</taxon>
        <taxon>Pezizomycotina</taxon>
        <taxon>Eurotiomycetes</taxon>
        <taxon>Eurotiomycetidae</taxon>
        <taxon>Eurotiales</taxon>
        <taxon>Aspergillaceae</taxon>
        <taxon>Aspergillus</taxon>
        <taxon>Aspergillus subgen. Aspergillus</taxon>
    </lineage>
</organism>
<dbReference type="AlphaFoldDB" id="A0A1L9VR38"/>
<dbReference type="VEuPathDB" id="FungiDB:ASPGLDRAFT_44167"/>
<name>A0A1L9VR38_ASPGL</name>
<protein>
    <recommendedName>
        <fullName evidence="5">Vacuolar import and degradation protein-domain-containing protein</fullName>
    </recommendedName>
</protein>
<dbReference type="PANTHER" id="PTHR14534:SF3">
    <property type="entry name" value="GID COMPLEX SUBUNIT 4 HOMOLOG"/>
    <property type="match status" value="1"/>
</dbReference>
<dbReference type="PANTHER" id="PTHR14534">
    <property type="entry name" value="VACUOLAR IMPORT AND DEGRADATION PROTEIN 24"/>
    <property type="match status" value="1"/>
</dbReference>
<dbReference type="InterPro" id="IPR018618">
    <property type="entry name" value="GID4/10-like"/>
</dbReference>
<dbReference type="GO" id="GO:0006623">
    <property type="term" value="P:protein targeting to vacuole"/>
    <property type="evidence" value="ECO:0007669"/>
    <property type="project" value="TreeGrafter"/>
</dbReference>
<reference evidence="4" key="1">
    <citation type="journal article" date="2017" name="Genome Biol.">
        <title>Comparative genomics reveals high biological diversity and specific adaptations in the industrially and medically important fungal genus Aspergillus.</title>
        <authorList>
            <person name="de Vries R.P."/>
            <person name="Riley R."/>
            <person name="Wiebenga A."/>
            <person name="Aguilar-Osorio G."/>
            <person name="Amillis S."/>
            <person name="Uchima C.A."/>
            <person name="Anderluh G."/>
            <person name="Asadollahi M."/>
            <person name="Askin M."/>
            <person name="Barry K."/>
            <person name="Battaglia E."/>
            <person name="Bayram O."/>
            <person name="Benocci T."/>
            <person name="Braus-Stromeyer S.A."/>
            <person name="Caldana C."/>
            <person name="Canovas D."/>
            <person name="Cerqueira G.C."/>
            <person name="Chen F."/>
            <person name="Chen W."/>
            <person name="Choi C."/>
            <person name="Clum A."/>
            <person name="Dos Santos R.A."/>
            <person name="Damasio A.R."/>
            <person name="Diallinas G."/>
            <person name="Emri T."/>
            <person name="Fekete E."/>
            <person name="Flipphi M."/>
            <person name="Freyberg S."/>
            <person name="Gallo A."/>
            <person name="Gournas C."/>
            <person name="Habgood R."/>
            <person name="Hainaut M."/>
            <person name="Harispe M.L."/>
            <person name="Henrissat B."/>
            <person name="Hilden K.S."/>
            <person name="Hope R."/>
            <person name="Hossain A."/>
            <person name="Karabika E."/>
            <person name="Karaffa L."/>
            <person name="Karanyi Z."/>
            <person name="Krasevec N."/>
            <person name="Kuo A."/>
            <person name="Kusch H."/>
            <person name="LaButti K."/>
            <person name="Lagendijk E.L."/>
            <person name="Lapidus A."/>
            <person name="Levasseur A."/>
            <person name="Lindquist E."/>
            <person name="Lipzen A."/>
            <person name="Logrieco A.F."/>
            <person name="MacCabe A."/>
            <person name="Maekelae M.R."/>
            <person name="Malavazi I."/>
            <person name="Melin P."/>
            <person name="Meyer V."/>
            <person name="Mielnichuk N."/>
            <person name="Miskei M."/>
            <person name="Molnar A.P."/>
            <person name="Mule G."/>
            <person name="Ngan C.Y."/>
            <person name="Orejas M."/>
            <person name="Orosz E."/>
            <person name="Ouedraogo J.P."/>
            <person name="Overkamp K.M."/>
            <person name="Park H.-S."/>
            <person name="Perrone G."/>
            <person name="Piumi F."/>
            <person name="Punt P.J."/>
            <person name="Ram A.F."/>
            <person name="Ramon A."/>
            <person name="Rauscher S."/>
            <person name="Record E."/>
            <person name="Riano-Pachon D.M."/>
            <person name="Robert V."/>
            <person name="Roehrig J."/>
            <person name="Ruller R."/>
            <person name="Salamov A."/>
            <person name="Salih N.S."/>
            <person name="Samson R.A."/>
            <person name="Sandor E."/>
            <person name="Sanguinetti M."/>
            <person name="Schuetze T."/>
            <person name="Sepcic K."/>
            <person name="Shelest E."/>
            <person name="Sherlock G."/>
            <person name="Sophianopoulou V."/>
            <person name="Squina F.M."/>
            <person name="Sun H."/>
            <person name="Susca A."/>
            <person name="Todd R.B."/>
            <person name="Tsang A."/>
            <person name="Unkles S.E."/>
            <person name="van de Wiele N."/>
            <person name="van Rossen-Uffink D."/>
            <person name="Oliveira J.V."/>
            <person name="Vesth T.C."/>
            <person name="Visser J."/>
            <person name="Yu J.-H."/>
            <person name="Zhou M."/>
            <person name="Andersen M.R."/>
            <person name="Archer D.B."/>
            <person name="Baker S.E."/>
            <person name="Benoit I."/>
            <person name="Brakhage A.A."/>
            <person name="Braus G.H."/>
            <person name="Fischer R."/>
            <person name="Frisvad J.C."/>
            <person name="Goldman G.H."/>
            <person name="Houbraken J."/>
            <person name="Oakley B."/>
            <person name="Pocsi I."/>
            <person name="Scazzocchio C."/>
            <person name="Seiboth B."/>
            <person name="vanKuyk P.A."/>
            <person name="Wortman J."/>
            <person name="Dyer P.S."/>
            <person name="Grigoriev I.V."/>
        </authorList>
    </citation>
    <scope>NUCLEOTIDE SEQUENCE [LARGE SCALE GENOMIC DNA]</scope>
    <source>
        <strain evidence="4">CBS 516.65</strain>
    </source>
</reference>
<evidence type="ECO:0008006" key="5">
    <source>
        <dbReference type="Google" id="ProtNLM"/>
    </source>
</evidence>
<dbReference type="Proteomes" id="UP000184300">
    <property type="component" value="Unassembled WGS sequence"/>
</dbReference>
<dbReference type="STRING" id="1160497.A0A1L9VR38"/>
<keyword evidence="4" id="KW-1185">Reference proteome</keyword>
<comment type="similarity">
    <text evidence="1">Belongs to the GID4/VID24 family.</text>
</comment>
<feature type="compositionally biased region" description="Low complexity" evidence="2">
    <location>
        <begin position="36"/>
        <end position="59"/>
    </location>
</feature>
<dbReference type="GO" id="GO:0034657">
    <property type="term" value="C:GID complex"/>
    <property type="evidence" value="ECO:0007669"/>
    <property type="project" value="TreeGrafter"/>
</dbReference>
<sequence>MPPSPPDSLRWFTSAGTTSYEKKIMPPANSPSQDTPALSPAAPASSSLSSQPSSAVPVPISTLPAPAIDNGAHDDNVSFLRSRVRSSPDSSSSLSRQRRRRQQHQQQQQQNISEFDPDPMDVDGPQGLRTSEFSRRIPIVRRQRDESNHMPNYEGRSTNIRSLYGWAPGSEEDEQEDEPAYDPLPEGFSSWFGRLSDRQPGHRHHARERERDAVVARTFAEGVAEGDRHRFDSSTSMAEALLQSVRRQPRFSRTRTLQNYLLDRERADRDAEESRERQGPAPRAYRFLPTSRETHRILTHNDLRARISAHRQMHLDNPPSLRLTETIEYLERLRDSSSLEESVTSAAGGGFTQWALDDDDFILDTGSIHPPPHCSWLRPGMVFSGSQKAAATGPGTLLPQRISSPLQSSANDPIIVNGSSQNSDRVNVYTTSGRRYLANTVYGLGNSRDENWPVRVTIHDINHEDMTLSGTMEAYNIPDKTSPSQDAHIVTFLEGEIIDFNKHTLETKNFKADAEIDSTYWRELEPFKNLTDEEMTKNLVSRKWITEELSKGWILMRWKERCFITPTDSRQGLTIFGFYYISLCRETGHIEGLYYDPGSSPYQQLSLKPDTKMVFPSYQFR</sequence>
<accession>A0A1L9VR38</accession>
<evidence type="ECO:0000313" key="4">
    <source>
        <dbReference type="Proteomes" id="UP000184300"/>
    </source>
</evidence>
<evidence type="ECO:0000256" key="2">
    <source>
        <dbReference type="SAM" id="MobiDB-lite"/>
    </source>
</evidence>
<dbReference type="OrthoDB" id="62at2759"/>
<feature type="compositionally biased region" description="Low complexity" evidence="2">
    <location>
        <begin position="85"/>
        <end position="95"/>
    </location>
</feature>
<dbReference type="RefSeq" id="XP_022403068.1">
    <property type="nucleotide sequence ID" value="XM_022545969.1"/>
</dbReference>
<dbReference type="GeneID" id="34462230"/>